<dbReference type="PATRIC" id="fig|1267766.3.peg.2002"/>
<sequence length="138" mass="15567">MTTKARLSVYLDQELMRALAAYADRRGQSRSLIAEAAIASFLSPDGDERREAAMTKRIDRLDRKVARLERDLGISVEMIALFVRFWLTSTPPPPESDRTVLRSLGGDRYDAFIDALGRRLASGRRVAQEVVEDRNPSE</sequence>
<protein>
    <submittedName>
        <fullName evidence="1">Uncharacterized protein</fullName>
    </submittedName>
</protein>
<dbReference type="AlphaFoldDB" id="A0A0F7KW54"/>
<dbReference type="OrthoDB" id="9803941at2"/>
<keyword evidence="2" id="KW-1185">Reference proteome</keyword>
<evidence type="ECO:0000313" key="1">
    <source>
        <dbReference type="EMBL" id="AKH43015.1"/>
    </source>
</evidence>
<dbReference type="RefSeq" id="WP_046903679.1">
    <property type="nucleotide sequence ID" value="NZ_CP011452.2"/>
</dbReference>
<dbReference type="Proteomes" id="UP000034392">
    <property type="component" value="Chromosome"/>
</dbReference>
<dbReference type="Pfam" id="PF01402">
    <property type="entry name" value="RHH_1"/>
    <property type="match status" value="1"/>
</dbReference>
<accession>A0A0F7KW54</accession>
<dbReference type="STRING" id="1267766.WYH_01980"/>
<dbReference type="KEGG" id="aay:WYH_01980"/>
<dbReference type="InterPro" id="IPR002145">
    <property type="entry name" value="CopG"/>
</dbReference>
<gene>
    <name evidence="1" type="ORF">WYH_01980</name>
</gene>
<dbReference type="EMBL" id="CP011452">
    <property type="protein sequence ID" value="AKH43015.1"/>
    <property type="molecule type" value="Genomic_DNA"/>
</dbReference>
<name>A0A0F7KW54_9SPHN</name>
<organism evidence="1 2">
    <name type="scientific">Croceibacterium atlanticum</name>
    <dbReference type="NCBI Taxonomy" id="1267766"/>
    <lineage>
        <taxon>Bacteria</taxon>
        <taxon>Pseudomonadati</taxon>
        <taxon>Pseudomonadota</taxon>
        <taxon>Alphaproteobacteria</taxon>
        <taxon>Sphingomonadales</taxon>
        <taxon>Erythrobacteraceae</taxon>
        <taxon>Croceibacterium</taxon>
    </lineage>
</organism>
<proteinExistence type="predicted"/>
<dbReference type="CDD" id="cd21631">
    <property type="entry name" value="RHH_CopG_NikR-like"/>
    <property type="match status" value="1"/>
</dbReference>
<evidence type="ECO:0000313" key="2">
    <source>
        <dbReference type="Proteomes" id="UP000034392"/>
    </source>
</evidence>
<reference evidence="1" key="1">
    <citation type="submission" date="2015-05" db="EMBL/GenBank/DDBJ databases">
        <title>The complete genome of Altererythrobacter atlanticus strain 26DY36.</title>
        <authorList>
            <person name="Wu Y.-H."/>
            <person name="Cheng H."/>
            <person name="Wu X.-W."/>
        </authorList>
    </citation>
    <scope>NUCLEOTIDE SEQUENCE [LARGE SCALE GENOMIC DNA]</scope>
    <source>
        <strain evidence="1">26DY36</strain>
    </source>
</reference>
<dbReference type="GO" id="GO:0006355">
    <property type="term" value="P:regulation of DNA-templated transcription"/>
    <property type="evidence" value="ECO:0007669"/>
    <property type="project" value="InterPro"/>
</dbReference>